<reference evidence="2" key="1">
    <citation type="journal article" date="2019" name="Int. J. Syst. Evol. Microbiol.">
        <title>The Global Catalogue of Microorganisms (GCM) 10K type strain sequencing project: providing services to taxonomists for standard genome sequencing and annotation.</title>
        <authorList>
            <consortium name="The Broad Institute Genomics Platform"/>
            <consortium name="The Broad Institute Genome Sequencing Center for Infectious Disease"/>
            <person name="Wu L."/>
            <person name="Ma J."/>
        </authorList>
    </citation>
    <scope>NUCLEOTIDE SEQUENCE [LARGE SCALE GENOMIC DNA]</scope>
    <source>
        <strain evidence="2">CCUG 62974</strain>
    </source>
</reference>
<name>A0ABW3DLT9_9ACTN</name>
<accession>A0ABW3DLT9</accession>
<evidence type="ECO:0000313" key="1">
    <source>
        <dbReference type="EMBL" id="MFD0883701.1"/>
    </source>
</evidence>
<evidence type="ECO:0000313" key="2">
    <source>
        <dbReference type="Proteomes" id="UP001597024"/>
    </source>
</evidence>
<comment type="caution">
    <text evidence="1">The sequence shown here is derived from an EMBL/GenBank/DDBJ whole genome shotgun (WGS) entry which is preliminary data.</text>
</comment>
<gene>
    <name evidence="1" type="ORF">ACFQ08_03910</name>
</gene>
<sequence length="91" mass="10623">MGRLDDLRLIWPERTAVRHRDSGATGEIAVCPLGDPIARDRRARPTAHLLLHNGDPGVVWVRWDDRPGCWVRPRWLQKIRTREFHSRGRGR</sequence>
<proteinExistence type="predicted"/>
<organism evidence="1 2">
    <name type="scientific">Streptosporangium algeriense</name>
    <dbReference type="NCBI Taxonomy" id="1682748"/>
    <lineage>
        <taxon>Bacteria</taxon>
        <taxon>Bacillati</taxon>
        <taxon>Actinomycetota</taxon>
        <taxon>Actinomycetes</taxon>
        <taxon>Streptosporangiales</taxon>
        <taxon>Streptosporangiaceae</taxon>
        <taxon>Streptosporangium</taxon>
    </lineage>
</organism>
<dbReference type="EMBL" id="JBHTHX010000064">
    <property type="protein sequence ID" value="MFD0883701.1"/>
    <property type="molecule type" value="Genomic_DNA"/>
</dbReference>
<dbReference type="Proteomes" id="UP001597024">
    <property type="component" value="Unassembled WGS sequence"/>
</dbReference>
<protein>
    <submittedName>
        <fullName evidence="1">Uncharacterized protein</fullName>
    </submittedName>
</protein>
<keyword evidence="2" id="KW-1185">Reference proteome</keyword>